<dbReference type="HOGENOM" id="CLU_3271247_0_0_9"/>
<protein>
    <submittedName>
        <fullName evidence="2">Uncharacterized protein</fullName>
    </submittedName>
</protein>
<evidence type="ECO:0000313" key="2">
    <source>
        <dbReference type="EMBL" id="EFD01034.1"/>
    </source>
</evidence>
<proteinExistence type="predicted"/>
<name>D3AAX2_9FIRM</name>
<gene>
    <name evidence="2" type="ORF">CLOSTHATH_00743</name>
</gene>
<dbReference type="Proteomes" id="UP000004968">
    <property type="component" value="Unassembled WGS sequence"/>
</dbReference>
<comment type="caution">
    <text evidence="2">The sequence shown here is derived from an EMBL/GenBank/DDBJ whole genome shotgun (WGS) entry which is preliminary data.</text>
</comment>
<feature type="transmembrane region" description="Helical" evidence="1">
    <location>
        <begin position="7"/>
        <end position="27"/>
    </location>
</feature>
<reference evidence="2 3" key="1">
    <citation type="submission" date="2010-01" db="EMBL/GenBank/DDBJ databases">
        <authorList>
            <person name="Weinstock G."/>
            <person name="Sodergren E."/>
            <person name="Clifton S."/>
            <person name="Fulton L."/>
            <person name="Fulton B."/>
            <person name="Courtney L."/>
            <person name="Fronick C."/>
            <person name="Harrison M."/>
            <person name="Strong C."/>
            <person name="Farmer C."/>
            <person name="Delahaunty K."/>
            <person name="Markovic C."/>
            <person name="Hall O."/>
            <person name="Minx P."/>
            <person name="Tomlinson C."/>
            <person name="Mitreva M."/>
            <person name="Nelson J."/>
            <person name="Hou S."/>
            <person name="Wollam A."/>
            <person name="Pepin K.H."/>
            <person name="Johnson M."/>
            <person name="Bhonagiri V."/>
            <person name="Nash W.E."/>
            <person name="Warren W."/>
            <person name="Chinwalla A."/>
            <person name="Mardis E.R."/>
            <person name="Wilson R.K."/>
        </authorList>
    </citation>
    <scope>NUCLEOTIDE SEQUENCE [LARGE SCALE GENOMIC DNA]</scope>
    <source>
        <strain evidence="2 3">DSM 13479</strain>
    </source>
</reference>
<keyword evidence="1" id="KW-0472">Membrane</keyword>
<organism evidence="2 3">
    <name type="scientific">Hungatella hathewayi DSM 13479</name>
    <dbReference type="NCBI Taxonomy" id="566550"/>
    <lineage>
        <taxon>Bacteria</taxon>
        <taxon>Bacillati</taxon>
        <taxon>Bacillota</taxon>
        <taxon>Clostridia</taxon>
        <taxon>Lachnospirales</taxon>
        <taxon>Lachnospiraceae</taxon>
        <taxon>Hungatella</taxon>
    </lineage>
</organism>
<sequence>MGVLIPSWYLMIIIHLSCLICVLTLPMPCTFCACNHSVSGW</sequence>
<evidence type="ECO:0000313" key="3">
    <source>
        <dbReference type="Proteomes" id="UP000004968"/>
    </source>
</evidence>
<accession>D3AAX2</accession>
<dbReference type="AlphaFoldDB" id="D3AAX2"/>
<dbReference type="EMBL" id="ACIO01000049">
    <property type="protein sequence ID" value="EFD01034.1"/>
    <property type="molecule type" value="Genomic_DNA"/>
</dbReference>
<evidence type="ECO:0000256" key="1">
    <source>
        <dbReference type="SAM" id="Phobius"/>
    </source>
</evidence>
<keyword evidence="1" id="KW-1133">Transmembrane helix</keyword>
<keyword evidence="1" id="KW-0812">Transmembrane</keyword>